<name>X0T9Z7_9ZZZZ</name>
<feature type="non-terminal residue" evidence="1">
    <location>
        <position position="75"/>
    </location>
</feature>
<evidence type="ECO:0000313" key="1">
    <source>
        <dbReference type="EMBL" id="GAF90343.1"/>
    </source>
</evidence>
<dbReference type="EMBL" id="BARS01015428">
    <property type="protein sequence ID" value="GAF90343.1"/>
    <property type="molecule type" value="Genomic_DNA"/>
</dbReference>
<reference evidence="1" key="1">
    <citation type="journal article" date="2014" name="Front. Microbiol.">
        <title>High frequency of phylogenetically diverse reductive dehalogenase-homologous genes in deep subseafloor sedimentary metagenomes.</title>
        <authorList>
            <person name="Kawai M."/>
            <person name="Futagami T."/>
            <person name="Toyoda A."/>
            <person name="Takaki Y."/>
            <person name="Nishi S."/>
            <person name="Hori S."/>
            <person name="Arai W."/>
            <person name="Tsubouchi T."/>
            <person name="Morono Y."/>
            <person name="Uchiyama I."/>
            <person name="Ito T."/>
            <person name="Fujiyama A."/>
            <person name="Inagaki F."/>
            <person name="Takami H."/>
        </authorList>
    </citation>
    <scope>NUCLEOTIDE SEQUENCE</scope>
    <source>
        <strain evidence="1">Expedition CK06-06</strain>
    </source>
</reference>
<gene>
    <name evidence="1" type="ORF">S01H1_25528</name>
</gene>
<comment type="caution">
    <text evidence="1">The sequence shown here is derived from an EMBL/GenBank/DDBJ whole genome shotgun (WGS) entry which is preliminary data.</text>
</comment>
<dbReference type="AlphaFoldDB" id="X0T9Z7"/>
<organism evidence="1">
    <name type="scientific">marine sediment metagenome</name>
    <dbReference type="NCBI Taxonomy" id="412755"/>
    <lineage>
        <taxon>unclassified sequences</taxon>
        <taxon>metagenomes</taxon>
        <taxon>ecological metagenomes</taxon>
    </lineage>
</organism>
<accession>X0T9Z7</accession>
<sequence>MEEDRFVVQNNTNTVLILTKNKITMSPRQVVDLIIRTGKSLHELDKDPEIRLNLAYKNLILIDKFDSRSILVQSI</sequence>
<proteinExistence type="predicted"/>
<protein>
    <submittedName>
        <fullName evidence="1">Uncharacterized protein</fullName>
    </submittedName>
</protein>